<reference evidence="1 2" key="1">
    <citation type="submission" date="2016-10" db="EMBL/GenBank/DDBJ databases">
        <authorList>
            <person name="de Groot N.N."/>
        </authorList>
    </citation>
    <scope>NUCLEOTIDE SEQUENCE [LARGE SCALE GENOMIC DNA]</scope>
    <source>
        <strain evidence="1 2">DSM 26656</strain>
    </source>
</reference>
<sequence length="307" mass="35239">MGKQGHRRRAAVRIGVSGWTYSPWRGQFYPKGLTQKNELGFAARQFPALEINGTFYGLQKPDAFARWAEATPDGFVFAVKGSRFITHIRRLRDIEKPLANFLASGLLRLGSKLGPLLWQFPPNFRFDAALMKEFIERLPKDTQAAATLARHHDERVEGRAWTRTDAKRPMRHAIEIRHESFRDPAFIDLLRDHEVALVCADTVDWPRLMDLTSDFVYCRLHGSAELYRSRYGKADLERWAARVEAWARGVHMRDGEFAGDAEAARAQPRDVFLFFDNTDKLHAPDDAATLMRMLELDWEPEAKEQAA</sequence>
<dbReference type="EMBL" id="FNUY01000003">
    <property type="protein sequence ID" value="SEG10725.1"/>
    <property type="molecule type" value="Genomic_DNA"/>
</dbReference>
<protein>
    <submittedName>
        <fullName evidence="1">Uncharacterized conserved protein YecE, DUF72 family</fullName>
    </submittedName>
</protein>
<accession>A0A1H5XGX3</accession>
<evidence type="ECO:0000313" key="2">
    <source>
        <dbReference type="Proteomes" id="UP000236743"/>
    </source>
</evidence>
<dbReference type="SUPFAM" id="SSF117396">
    <property type="entry name" value="TM1631-like"/>
    <property type="match status" value="1"/>
</dbReference>
<keyword evidence="2" id="KW-1185">Reference proteome</keyword>
<gene>
    <name evidence="1" type="ORF">SAMN04488115_103233</name>
</gene>
<proteinExistence type="predicted"/>
<organism evidence="1 2">
    <name type="scientific">Bosea lathyri</name>
    <dbReference type="NCBI Taxonomy" id="1036778"/>
    <lineage>
        <taxon>Bacteria</taxon>
        <taxon>Pseudomonadati</taxon>
        <taxon>Pseudomonadota</taxon>
        <taxon>Alphaproteobacteria</taxon>
        <taxon>Hyphomicrobiales</taxon>
        <taxon>Boseaceae</taxon>
        <taxon>Bosea</taxon>
    </lineage>
</organism>
<dbReference type="Proteomes" id="UP000236743">
    <property type="component" value="Unassembled WGS sequence"/>
</dbReference>
<dbReference type="Gene3D" id="3.20.20.410">
    <property type="entry name" value="Protein of unknown function UPF0759"/>
    <property type="match status" value="1"/>
</dbReference>
<dbReference type="InterPro" id="IPR036520">
    <property type="entry name" value="UPF0759_sf"/>
</dbReference>
<dbReference type="AlphaFoldDB" id="A0A1H5XGX3"/>
<dbReference type="InterPro" id="IPR002763">
    <property type="entry name" value="DUF72"/>
</dbReference>
<dbReference type="PANTHER" id="PTHR30348:SF4">
    <property type="entry name" value="DUF72 DOMAIN-CONTAINING PROTEIN"/>
    <property type="match status" value="1"/>
</dbReference>
<evidence type="ECO:0000313" key="1">
    <source>
        <dbReference type="EMBL" id="SEG10725.1"/>
    </source>
</evidence>
<dbReference type="Pfam" id="PF01904">
    <property type="entry name" value="DUF72"/>
    <property type="match status" value="1"/>
</dbReference>
<dbReference type="PANTHER" id="PTHR30348">
    <property type="entry name" value="UNCHARACTERIZED PROTEIN YECE"/>
    <property type="match status" value="1"/>
</dbReference>
<dbReference type="OrthoDB" id="9780310at2"/>
<name>A0A1H5XGX3_9HYPH</name>